<comment type="subcellular location">
    <subcellularLocation>
        <location evidence="1">Membrane</location>
        <topology evidence="1">Multi-pass membrane protein</topology>
    </subcellularLocation>
</comment>
<keyword evidence="2 6" id="KW-0812">Transmembrane</keyword>
<comment type="caution">
    <text evidence="8">The sequence shown here is derived from an EMBL/GenBank/DDBJ whole genome shotgun (WGS) entry which is preliminary data.</text>
</comment>
<dbReference type="SUPFAM" id="SSF53850">
    <property type="entry name" value="Periplasmic binding protein-like II"/>
    <property type="match status" value="1"/>
</dbReference>
<dbReference type="Gene3D" id="3.40.190.10">
    <property type="entry name" value="Periplasmic binding protein-like II"/>
    <property type="match status" value="2"/>
</dbReference>
<keyword evidence="3 6" id="KW-1133">Transmembrane helix</keyword>
<gene>
    <name evidence="8" type="ORF">BCR32DRAFT_26404</name>
</gene>
<sequence length="624" mass="72249">MGWTYFAVLYSNNVYLDKYNKKPPKTWDELIKISKEIITEERKNNTSIITFNGLLNDVESGTCTINEIIYSFRESVDAPYPKLPSKESIAALEMMKKMKDEIGSETLFRSSDDYTFTRLITGDYIFLKFWFFPDIPDLYITPLPGGKEGISGSSIGGFNLGINKYIPDDKKDAALKALQYITSKEVQKKVALEKHLYTAIPSLYDDEEVCEVVDCAFFKSIQLTPRPITPDYSEYSDKYRNYVYEFLYGDESAEKVLKDIRDMTKIYSLSLSTEDSTVGLFITVTVISISFIMILSLSLLFIEKVKIFFNFLENDLWFISIIGIILVTSVCYLDIGKITVAKCESRILLLSLGFTLNIIPFLYKLLINYPEQNKISQWVRQNKYYFILAFILIDLILFEFTFITPYKVRNIIIKDGKNFEVCNMEKGFGNFLNMFMISEKFIIMLALLFLIFIEWSIEVTYYDVRFLVFAIYCCGLSVIAMLIVSHIEINDYIKYYTIRDSIYIFYGLTSYILLYGYRIFYIIIKKDNEDDLYLKRFRDNMKNTTNQNQINSSSKYSVSSNSNHGSSSIINIADKLINLHYQKSSSNPDISIRPPTSTSPDISSTNYTNPPSEFSSNYQTQSLY</sequence>
<dbReference type="Pfam" id="PF13416">
    <property type="entry name" value="SBP_bac_8"/>
    <property type="match status" value="1"/>
</dbReference>
<dbReference type="OrthoDB" id="2174362at2759"/>
<feature type="region of interest" description="Disordered" evidence="5">
    <location>
        <begin position="586"/>
        <end position="624"/>
    </location>
</feature>
<feature type="compositionally biased region" description="Polar residues" evidence="5">
    <location>
        <begin position="606"/>
        <end position="624"/>
    </location>
</feature>
<dbReference type="Pfam" id="PF00003">
    <property type="entry name" value="7tm_3"/>
    <property type="match status" value="1"/>
</dbReference>
<dbReference type="GO" id="GO:0016020">
    <property type="term" value="C:membrane"/>
    <property type="evidence" value="ECO:0007669"/>
    <property type="project" value="UniProtKB-SubCell"/>
</dbReference>
<feature type="transmembrane region" description="Helical" evidence="6">
    <location>
        <begin position="278"/>
        <end position="302"/>
    </location>
</feature>
<reference evidence="8 9" key="1">
    <citation type="submission" date="2016-08" db="EMBL/GenBank/DDBJ databases">
        <title>A Parts List for Fungal Cellulosomes Revealed by Comparative Genomics.</title>
        <authorList>
            <consortium name="DOE Joint Genome Institute"/>
            <person name="Haitjema C.H."/>
            <person name="Gilmore S.P."/>
            <person name="Henske J.K."/>
            <person name="Solomon K.V."/>
            <person name="De Groot R."/>
            <person name="Kuo A."/>
            <person name="Mondo S.J."/>
            <person name="Salamov A.A."/>
            <person name="Labutti K."/>
            <person name="Zhao Z."/>
            <person name="Chiniquy J."/>
            <person name="Barry K."/>
            <person name="Brewer H.M."/>
            <person name="Purvine S.O."/>
            <person name="Wright A.T."/>
            <person name="Boxma B."/>
            <person name="Van Alen T."/>
            <person name="Hackstein J.H."/>
            <person name="Baker S.E."/>
            <person name="Grigoriev I.V."/>
            <person name="O'Malley M.A."/>
        </authorList>
    </citation>
    <scope>NUCLEOTIDE SEQUENCE [LARGE SCALE GENOMIC DNA]</scope>
    <source>
        <strain evidence="8 9">S4</strain>
    </source>
</reference>
<feature type="compositionally biased region" description="Low complexity" evidence="5">
    <location>
        <begin position="588"/>
        <end position="605"/>
    </location>
</feature>
<evidence type="ECO:0000256" key="3">
    <source>
        <dbReference type="ARBA" id="ARBA00022989"/>
    </source>
</evidence>
<feature type="transmembrane region" description="Helical" evidence="6">
    <location>
        <begin position="347"/>
        <end position="363"/>
    </location>
</feature>
<keyword evidence="4 6" id="KW-0472">Membrane</keyword>
<dbReference type="Proteomes" id="UP000193944">
    <property type="component" value="Unassembled WGS sequence"/>
</dbReference>
<keyword evidence="9" id="KW-1185">Reference proteome</keyword>
<dbReference type="InterPro" id="IPR006059">
    <property type="entry name" value="SBP"/>
</dbReference>
<evidence type="ECO:0000259" key="7">
    <source>
        <dbReference type="Pfam" id="PF00003"/>
    </source>
</evidence>
<evidence type="ECO:0000313" key="8">
    <source>
        <dbReference type="EMBL" id="ORX80088.1"/>
    </source>
</evidence>
<evidence type="ECO:0000256" key="4">
    <source>
        <dbReference type="ARBA" id="ARBA00023136"/>
    </source>
</evidence>
<evidence type="ECO:0000256" key="2">
    <source>
        <dbReference type="ARBA" id="ARBA00022692"/>
    </source>
</evidence>
<dbReference type="STRING" id="1754192.A0A1Y1X378"/>
<proteinExistence type="predicted"/>
<dbReference type="AlphaFoldDB" id="A0A1Y1X378"/>
<dbReference type="InterPro" id="IPR017978">
    <property type="entry name" value="GPCR_3_C"/>
</dbReference>
<name>A0A1Y1X378_9FUNG</name>
<feature type="transmembrane region" description="Helical" evidence="6">
    <location>
        <begin position="314"/>
        <end position="335"/>
    </location>
</feature>
<reference evidence="8 9" key="2">
    <citation type="submission" date="2016-08" db="EMBL/GenBank/DDBJ databases">
        <title>Pervasive Adenine N6-methylation of Active Genes in Fungi.</title>
        <authorList>
            <consortium name="DOE Joint Genome Institute"/>
            <person name="Mondo S.J."/>
            <person name="Dannebaum R.O."/>
            <person name="Kuo R.C."/>
            <person name="Labutti K."/>
            <person name="Haridas S."/>
            <person name="Kuo A."/>
            <person name="Salamov A."/>
            <person name="Ahrendt S.R."/>
            <person name="Lipzen A."/>
            <person name="Sullivan W."/>
            <person name="Andreopoulos W.B."/>
            <person name="Clum A."/>
            <person name="Lindquist E."/>
            <person name="Daum C."/>
            <person name="Ramamoorthy G.K."/>
            <person name="Gryganskyi A."/>
            <person name="Culley D."/>
            <person name="Magnuson J.K."/>
            <person name="James T.Y."/>
            <person name="O'Malley M.A."/>
            <person name="Stajich J.E."/>
            <person name="Spatafora J.W."/>
            <person name="Visel A."/>
            <person name="Grigoriev I.V."/>
        </authorList>
    </citation>
    <scope>NUCLEOTIDE SEQUENCE [LARGE SCALE GENOMIC DNA]</scope>
    <source>
        <strain evidence="8 9">S4</strain>
    </source>
</reference>
<feature type="transmembrane region" description="Helical" evidence="6">
    <location>
        <begin position="431"/>
        <end position="452"/>
    </location>
</feature>
<accession>A0A1Y1X378</accession>
<feature type="transmembrane region" description="Helical" evidence="6">
    <location>
        <begin position="384"/>
        <end position="403"/>
    </location>
</feature>
<dbReference type="GO" id="GO:0004930">
    <property type="term" value="F:G protein-coupled receptor activity"/>
    <property type="evidence" value="ECO:0007669"/>
    <property type="project" value="InterPro"/>
</dbReference>
<evidence type="ECO:0000256" key="1">
    <source>
        <dbReference type="ARBA" id="ARBA00004141"/>
    </source>
</evidence>
<evidence type="ECO:0000256" key="5">
    <source>
        <dbReference type="SAM" id="MobiDB-lite"/>
    </source>
</evidence>
<feature type="transmembrane region" description="Helical" evidence="6">
    <location>
        <begin position="503"/>
        <end position="524"/>
    </location>
</feature>
<evidence type="ECO:0000313" key="9">
    <source>
        <dbReference type="Proteomes" id="UP000193944"/>
    </source>
</evidence>
<dbReference type="EMBL" id="MCFG01000156">
    <property type="protein sequence ID" value="ORX80088.1"/>
    <property type="molecule type" value="Genomic_DNA"/>
</dbReference>
<organism evidence="8 9">
    <name type="scientific">Anaeromyces robustus</name>
    <dbReference type="NCBI Taxonomy" id="1754192"/>
    <lineage>
        <taxon>Eukaryota</taxon>
        <taxon>Fungi</taxon>
        <taxon>Fungi incertae sedis</taxon>
        <taxon>Chytridiomycota</taxon>
        <taxon>Chytridiomycota incertae sedis</taxon>
        <taxon>Neocallimastigomycetes</taxon>
        <taxon>Neocallimastigales</taxon>
        <taxon>Neocallimastigaceae</taxon>
        <taxon>Anaeromyces</taxon>
    </lineage>
</organism>
<evidence type="ECO:0000256" key="6">
    <source>
        <dbReference type="SAM" id="Phobius"/>
    </source>
</evidence>
<feature type="domain" description="G-protein coupled receptors family 3 profile" evidence="7">
    <location>
        <begin position="280"/>
        <end position="491"/>
    </location>
</feature>
<feature type="transmembrane region" description="Helical" evidence="6">
    <location>
        <begin position="464"/>
        <end position="483"/>
    </location>
</feature>
<protein>
    <submittedName>
        <fullName evidence="8">Periplasmic binding protein-like II</fullName>
    </submittedName>
</protein>